<name>A0ABR0SY59_9HYPO</name>
<sequence length="164" mass="17448">MPPKKAASSDAADSGNGTPVNGMRDNELRFIKAVFDNMTQKPDADWSKVADDLGLKDAKCAKERFRQMSVRHGWRIAQPSSSSSSSSSSIPPNTPVKAAGGNKKGVTGPSGDGRVTKRTAPRTPRTPRKLAAKKEEPPSDDEAVAKKDGDQGVKTEGDETEVEV</sequence>
<feature type="compositionally biased region" description="Low complexity" evidence="1">
    <location>
        <begin position="1"/>
        <end position="14"/>
    </location>
</feature>
<comment type="caution">
    <text evidence="2">The sequence shown here is derived from an EMBL/GenBank/DDBJ whole genome shotgun (WGS) entry which is preliminary data.</text>
</comment>
<reference evidence="2 3" key="1">
    <citation type="submission" date="2024-01" db="EMBL/GenBank/DDBJ databases">
        <title>Complete genome of Cladobotryum mycophilum ATHUM6906.</title>
        <authorList>
            <person name="Christinaki A.C."/>
            <person name="Myridakis A.I."/>
            <person name="Kouvelis V.N."/>
        </authorList>
    </citation>
    <scope>NUCLEOTIDE SEQUENCE [LARGE SCALE GENOMIC DNA]</scope>
    <source>
        <strain evidence="2 3">ATHUM6906</strain>
    </source>
</reference>
<feature type="compositionally biased region" description="Basic and acidic residues" evidence="1">
    <location>
        <begin position="132"/>
        <end position="157"/>
    </location>
</feature>
<feature type="region of interest" description="Disordered" evidence="1">
    <location>
        <begin position="69"/>
        <end position="164"/>
    </location>
</feature>
<evidence type="ECO:0008006" key="4">
    <source>
        <dbReference type="Google" id="ProtNLM"/>
    </source>
</evidence>
<keyword evidence="3" id="KW-1185">Reference proteome</keyword>
<proteinExistence type="predicted"/>
<evidence type="ECO:0000313" key="3">
    <source>
        <dbReference type="Proteomes" id="UP001338125"/>
    </source>
</evidence>
<evidence type="ECO:0000256" key="1">
    <source>
        <dbReference type="SAM" id="MobiDB-lite"/>
    </source>
</evidence>
<dbReference type="EMBL" id="JAVFKD010000002">
    <property type="protein sequence ID" value="KAK5997108.1"/>
    <property type="molecule type" value="Genomic_DNA"/>
</dbReference>
<feature type="region of interest" description="Disordered" evidence="1">
    <location>
        <begin position="1"/>
        <end position="24"/>
    </location>
</feature>
<gene>
    <name evidence="2" type="ORF">PT974_02460</name>
</gene>
<protein>
    <recommendedName>
        <fullName evidence="4">Myb-like domain-containing protein</fullName>
    </recommendedName>
</protein>
<dbReference type="Proteomes" id="UP001338125">
    <property type="component" value="Unassembled WGS sequence"/>
</dbReference>
<feature type="compositionally biased region" description="Basic residues" evidence="1">
    <location>
        <begin position="116"/>
        <end position="131"/>
    </location>
</feature>
<evidence type="ECO:0000313" key="2">
    <source>
        <dbReference type="EMBL" id="KAK5997108.1"/>
    </source>
</evidence>
<organism evidence="2 3">
    <name type="scientific">Cladobotryum mycophilum</name>
    <dbReference type="NCBI Taxonomy" id="491253"/>
    <lineage>
        <taxon>Eukaryota</taxon>
        <taxon>Fungi</taxon>
        <taxon>Dikarya</taxon>
        <taxon>Ascomycota</taxon>
        <taxon>Pezizomycotina</taxon>
        <taxon>Sordariomycetes</taxon>
        <taxon>Hypocreomycetidae</taxon>
        <taxon>Hypocreales</taxon>
        <taxon>Hypocreaceae</taxon>
        <taxon>Cladobotryum</taxon>
    </lineage>
</organism>
<feature type="compositionally biased region" description="Low complexity" evidence="1">
    <location>
        <begin position="80"/>
        <end position="89"/>
    </location>
</feature>
<accession>A0ABR0SY59</accession>